<name>A0A1M2W327_TRAPU</name>
<dbReference type="PANTHER" id="PTHR42723:SF1">
    <property type="entry name" value="CHLOROPHYLL SYNTHASE, CHLOROPLASTIC"/>
    <property type="match status" value="1"/>
</dbReference>
<dbReference type="Gene3D" id="1.10.357.140">
    <property type="entry name" value="UbiA prenyltransferase"/>
    <property type="match status" value="1"/>
</dbReference>
<dbReference type="EMBL" id="MNAD01000311">
    <property type="protein sequence ID" value="OJT14258.1"/>
    <property type="molecule type" value="Genomic_DNA"/>
</dbReference>
<dbReference type="InterPro" id="IPR044878">
    <property type="entry name" value="UbiA_sf"/>
</dbReference>
<gene>
    <name evidence="6" type="ORF">TRAPUB_9200</name>
</gene>
<keyword evidence="3 5" id="KW-1133">Transmembrane helix</keyword>
<feature type="transmembrane region" description="Helical" evidence="5">
    <location>
        <begin position="40"/>
        <end position="58"/>
    </location>
</feature>
<dbReference type="InterPro" id="IPR050475">
    <property type="entry name" value="Prenyltransferase_related"/>
</dbReference>
<reference evidence="6 7" key="1">
    <citation type="submission" date="2016-10" db="EMBL/GenBank/DDBJ databases">
        <title>Genome sequence of the basidiomycete white-rot fungus Trametes pubescens.</title>
        <authorList>
            <person name="Makela M.R."/>
            <person name="Granchi Z."/>
            <person name="Peng M."/>
            <person name="De Vries R.P."/>
            <person name="Grigoriev I."/>
            <person name="Riley R."/>
            <person name="Hilden K."/>
        </authorList>
    </citation>
    <scope>NUCLEOTIDE SEQUENCE [LARGE SCALE GENOMIC DNA]</scope>
    <source>
        <strain evidence="6 7">FBCC735</strain>
    </source>
</reference>
<dbReference type="Proteomes" id="UP000184267">
    <property type="component" value="Unassembled WGS sequence"/>
</dbReference>
<evidence type="ECO:0000256" key="3">
    <source>
        <dbReference type="ARBA" id="ARBA00022989"/>
    </source>
</evidence>
<dbReference type="GO" id="GO:0016765">
    <property type="term" value="F:transferase activity, transferring alkyl or aryl (other than methyl) groups"/>
    <property type="evidence" value="ECO:0007669"/>
    <property type="project" value="InterPro"/>
</dbReference>
<keyword evidence="7" id="KW-1185">Reference proteome</keyword>
<accession>A0A1M2W327</accession>
<comment type="caution">
    <text evidence="6">The sequence shown here is derived from an EMBL/GenBank/DDBJ whole genome shotgun (WGS) entry which is preliminary data.</text>
</comment>
<evidence type="ECO:0000313" key="7">
    <source>
        <dbReference type="Proteomes" id="UP000184267"/>
    </source>
</evidence>
<dbReference type="GO" id="GO:0016020">
    <property type="term" value="C:membrane"/>
    <property type="evidence" value="ECO:0007669"/>
    <property type="project" value="UniProtKB-SubCell"/>
</dbReference>
<dbReference type="Pfam" id="PF01040">
    <property type="entry name" value="UbiA"/>
    <property type="match status" value="1"/>
</dbReference>
<protein>
    <submittedName>
        <fullName evidence="6">Lycopene elongase</fullName>
    </submittedName>
</protein>
<dbReference type="PANTHER" id="PTHR42723">
    <property type="entry name" value="CHLOROPHYLL SYNTHASE"/>
    <property type="match status" value="1"/>
</dbReference>
<evidence type="ECO:0000313" key="6">
    <source>
        <dbReference type="EMBL" id="OJT14258.1"/>
    </source>
</evidence>
<dbReference type="STRING" id="154538.A0A1M2W327"/>
<comment type="subcellular location">
    <subcellularLocation>
        <location evidence="1">Membrane</location>
        <topology evidence="1">Multi-pass membrane protein</topology>
    </subcellularLocation>
</comment>
<keyword evidence="2 5" id="KW-0812">Transmembrane</keyword>
<feature type="transmembrane region" description="Helical" evidence="5">
    <location>
        <begin position="87"/>
        <end position="107"/>
    </location>
</feature>
<evidence type="ECO:0000256" key="1">
    <source>
        <dbReference type="ARBA" id="ARBA00004141"/>
    </source>
</evidence>
<proteinExistence type="predicted"/>
<dbReference type="AlphaFoldDB" id="A0A1M2W327"/>
<dbReference type="OrthoDB" id="2753389at2759"/>
<evidence type="ECO:0000256" key="4">
    <source>
        <dbReference type="ARBA" id="ARBA00023136"/>
    </source>
</evidence>
<sequence length="218" mass="22923">MDVLTTILKVSRPPGWCFGPILYAIGAIHGRGPVRNYGSLLLQLLSLSFPLALVVFGVNDVYDYDTDLLNPRKTADGLEGTVLSPTYHTPVLVSAALASILILYCSALTRNRQNILPTLLLLALSWSYSAPPLRLKERPILDSLSNGAIVILSYLSGYTARGGRLLHPPAKGLILGFCTAGVHALGAAVDARADAAAGQHTIATAFSADGAVAFAALS</sequence>
<organism evidence="6 7">
    <name type="scientific">Trametes pubescens</name>
    <name type="common">White-rot fungus</name>
    <dbReference type="NCBI Taxonomy" id="154538"/>
    <lineage>
        <taxon>Eukaryota</taxon>
        <taxon>Fungi</taxon>
        <taxon>Dikarya</taxon>
        <taxon>Basidiomycota</taxon>
        <taxon>Agaricomycotina</taxon>
        <taxon>Agaricomycetes</taxon>
        <taxon>Polyporales</taxon>
        <taxon>Polyporaceae</taxon>
        <taxon>Trametes</taxon>
    </lineage>
</organism>
<evidence type="ECO:0000256" key="2">
    <source>
        <dbReference type="ARBA" id="ARBA00022692"/>
    </source>
</evidence>
<dbReference type="OMA" id="PANVFLY"/>
<keyword evidence="4 5" id="KW-0472">Membrane</keyword>
<evidence type="ECO:0000256" key="5">
    <source>
        <dbReference type="SAM" id="Phobius"/>
    </source>
</evidence>
<dbReference type="InterPro" id="IPR000537">
    <property type="entry name" value="UbiA_prenyltransferase"/>
</dbReference>